<evidence type="ECO:0000313" key="2">
    <source>
        <dbReference type="EMBL" id="CAK0839088.1"/>
    </source>
</evidence>
<proteinExistence type="predicted"/>
<evidence type="ECO:0000313" key="3">
    <source>
        <dbReference type="Proteomes" id="UP001189429"/>
    </source>
</evidence>
<gene>
    <name evidence="2" type="ORF">PCOR1329_LOCUS34860</name>
</gene>
<accession>A0ABN9T2A2</accession>
<evidence type="ECO:0008006" key="4">
    <source>
        <dbReference type="Google" id="ProtNLM"/>
    </source>
</evidence>
<protein>
    <recommendedName>
        <fullName evidence="4">F5/8 type C domain-containing protein</fullName>
    </recommendedName>
</protein>
<organism evidence="2 3">
    <name type="scientific">Prorocentrum cordatum</name>
    <dbReference type="NCBI Taxonomy" id="2364126"/>
    <lineage>
        <taxon>Eukaryota</taxon>
        <taxon>Sar</taxon>
        <taxon>Alveolata</taxon>
        <taxon>Dinophyceae</taxon>
        <taxon>Prorocentrales</taxon>
        <taxon>Prorocentraceae</taxon>
        <taxon>Prorocentrum</taxon>
    </lineage>
</organism>
<feature type="chain" id="PRO_5046260576" description="F5/8 type C domain-containing protein" evidence="1">
    <location>
        <begin position="21"/>
        <end position="134"/>
    </location>
</feature>
<keyword evidence="1" id="KW-0732">Signal</keyword>
<evidence type="ECO:0000256" key="1">
    <source>
        <dbReference type="SAM" id="SignalP"/>
    </source>
</evidence>
<dbReference type="SUPFAM" id="SSF49785">
    <property type="entry name" value="Galactose-binding domain-like"/>
    <property type="match status" value="1"/>
</dbReference>
<keyword evidence="3" id="KW-1185">Reference proteome</keyword>
<comment type="caution">
    <text evidence="2">The sequence shown here is derived from an EMBL/GenBank/DDBJ whole genome shotgun (WGS) entry which is preliminary data.</text>
</comment>
<feature type="signal peptide" evidence="1">
    <location>
        <begin position="1"/>
        <end position="20"/>
    </location>
</feature>
<dbReference type="Proteomes" id="UP001189429">
    <property type="component" value="Unassembled WGS sequence"/>
</dbReference>
<reference evidence="2" key="1">
    <citation type="submission" date="2023-10" db="EMBL/GenBank/DDBJ databases">
        <authorList>
            <person name="Chen Y."/>
            <person name="Shah S."/>
            <person name="Dougan E. K."/>
            <person name="Thang M."/>
            <person name="Chan C."/>
        </authorList>
    </citation>
    <scope>NUCLEOTIDE SEQUENCE [LARGE SCALE GENOMIC DNA]</scope>
</reference>
<name>A0ABN9T2A2_9DINO</name>
<dbReference type="EMBL" id="CAUYUJ010014269">
    <property type="protein sequence ID" value="CAK0839088.1"/>
    <property type="molecule type" value="Genomic_DNA"/>
</dbReference>
<dbReference type="Gene3D" id="2.60.120.260">
    <property type="entry name" value="Galactose-binding domain-like"/>
    <property type="match status" value="1"/>
</dbReference>
<sequence length="134" mass="14705">MSRAVRAAFVLLLAGRGCAAEEEVTIQSCTASGGKCEQAYDDMIDDQEGSWYHEYVCGSSSWIEFDLGGVKAIDRVVLRGRYRKGGGYIPLLQETSDEILISGSGNPELTLQDTNGEEWVDRAVDFVGQTIRFT</sequence>
<dbReference type="InterPro" id="IPR008979">
    <property type="entry name" value="Galactose-bd-like_sf"/>
</dbReference>